<gene>
    <name evidence="2" type="ORF">A4R26_15930</name>
</gene>
<organism evidence="2 3">
    <name type="scientific">Niastella populi</name>
    <dbReference type="NCBI Taxonomy" id="550983"/>
    <lineage>
        <taxon>Bacteria</taxon>
        <taxon>Pseudomonadati</taxon>
        <taxon>Bacteroidota</taxon>
        <taxon>Chitinophagia</taxon>
        <taxon>Chitinophagales</taxon>
        <taxon>Chitinophagaceae</taxon>
        <taxon>Niastella</taxon>
    </lineage>
</organism>
<dbReference type="OrthoDB" id="9791748at2"/>
<feature type="signal peptide" evidence="1">
    <location>
        <begin position="1"/>
        <end position="24"/>
    </location>
</feature>
<comment type="caution">
    <text evidence="2">The sequence shown here is derived from an EMBL/GenBank/DDBJ whole genome shotgun (WGS) entry which is preliminary data.</text>
</comment>
<accession>A0A1V9G213</accession>
<dbReference type="AlphaFoldDB" id="A0A1V9G213"/>
<protein>
    <submittedName>
        <fullName evidence="2">Molecular chaperone DnaK</fullName>
    </submittedName>
</protein>
<name>A0A1V9G213_9BACT</name>
<evidence type="ECO:0000313" key="2">
    <source>
        <dbReference type="EMBL" id="OQP64538.1"/>
    </source>
</evidence>
<proteinExistence type="predicted"/>
<evidence type="ECO:0000313" key="3">
    <source>
        <dbReference type="Proteomes" id="UP000192276"/>
    </source>
</evidence>
<keyword evidence="3" id="KW-1185">Reference proteome</keyword>
<feature type="chain" id="PRO_5013206911" evidence="1">
    <location>
        <begin position="25"/>
        <end position="218"/>
    </location>
</feature>
<dbReference type="STRING" id="550983.A4R26_15930"/>
<dbReference type="Pfam" id="PF14224">
    <property type="entry name" value="DUF4331"/>
    <property type="match status" value="2"/>
</dbReference>
<dbReference type="InterPro" id="IPR025566">
    <property type="entry name" value="DUF4331"/>
</dbReference>
<dbReference type="RefSeq" id="WP_081163528.1">
    <property type="nucleotide sequence ID" value="NZ_LWBP01000089.1"/>
</dbReference>
<evidence type="ECO:0000256" key="1">
    <source>
        <dbReference type="SAM" id="SignalP"/>
    </source>
</evidence>
<sequence length="218" mass="23356">MKKKKMLLTVLAAAGITTAGLVYAADHIDAPAVTNRSTDITDVYVFRGQDVNNLVFVANTQGLLAPSATGAAQWDANTLIEFNIDNNEDNIEDLVIQGIYNNGMMRVYGPVKPSETGNRSQLEGKVTAEVSVTPYGSAANIGTGSGMKVFAGPRDDPFFFDLNQYKKIIAGTATSFNNPGTDAFAGTNVLSFVVEVPKTMLNAKNGKLNVWVETKKKV</sequence>
<keyword evidence="1" id="KW-0732">Signal</keyword>
<dbReference type="Proteomes" id="UP000192276">
    <property type="component" value="Unassembled WGS sequence"/>
</dbReference>
<dbReference type="EMBL" id="LWBP01000089">
    <property type="protein sequence ID" value="OQP64538.1"/>
    <property type="molecule type" value="Genomic_DNA"/>
</dbReference>
<reference evidence="3" key="1">
    <citation type="submission" date="2016-04" db="EMBL/GenBank/DDBJ databases">
        <authorList>
            <person name="Chen L."/>
            <person name="Zhuang W."/>
            <person name="Wang G."/>
        </authorList>
    </citation>
    <scope>NUCLEOTIDE SEQUENCE [LARGE SCALE GENOMIC DNA]</scope>
    <source>
        <strain evidence="3">208</strain>
    </source>
</reference>